<accession>A0ACB1A530</accession>
<reference evidence="1" key="1">
    <citation type="submission" date="2023-11" db="EMBL/GenBank/DDBJ databases">
        <authorList>
            <person name="Poullet M."/>
        </authorList>
    </citation>
    <scope>NUCLEOTIDE SEQUENCE</scope>
    <source>
        <strain evidence="1">E1834</strain>
    </source>
</reference>
<comment type="caution">
    <text evidence="1">The sequence shown here is derived from an EMBL/GenBank/DDBJ whole genome shotgun (WGS) entry which is preliminary data.</text>
</comment>
<dbReference type="EMBL" id="CAVMJV010000061">
    <property type="protein sequence ID" value="CAK5086556.1"/>
    <property type="molecule type" value="Genomic_DNA"/>
</dbReference>
<evidence type="ECO:0000313" key="1">
    <source>
        <dbReference type="EMBL" id="CAK5086556.1"/>
    </source>
</evidence>
<protein>
    <submittedName>
        <fullName evidence="1">Uncharacterized protein</fullName>
    </submittedName>
</protein>
<dbReference type="Proteomes" id="UP001497535">
    <property type="component" value="Unassembled WGS sequence"/>
</dbReference>
<proteinExistence type="predicted"/>
<evidence type="ECO:0000313" key="2">
    <source>
        <dbReference type="Proteomes" id="UP001497535"/>
    </source>
</evidence>
<sequence length="185" mass="21003">MLDPNENIWKIQSRWTSGSGRFLLEKRDQVPGKYFDKVPKLSIYPNLKIFLKSRKPSERPRSPLFYYSMPSCAIPSVSGSNSPVTGITGITIAQPFSKPPSHHASSSASTPLRKISLSNMRPIQIQKRISRFGKSFTLVILSYRIFCNRASGAVSFKHLPDGRWELERFSNKEWRGSLLRSGEDL</sequence>
<gene>
    <name evidence="1" type="ORF">MENTE1834_LOCUS34061</name>
</gene>
<name>A0ACB1A530_MELEN</name>
<organism evidence="1 2">
    <name type="scientific">Meloidogyne enterolobii</name>
    <name type="common">Root-knot nematode worm</name>
    <name type="synonym">Meloidogyne mayaguensis</name>
    <dbReference type="NCBI Taxonomy" id="390850"/>
    <lineage>
        <taxon>Eukaryota</taxon>
        <taxon>Metazoa</taxon>
        <taxon>Ecdysozoa</taxon>
        <taxon>Nematoda</taxon>
        <taxon>Chromadorea</taxon>
        <taxon>Rhabditida</taxon>
        <taxon>Tylenchina</taxon>
        <taxon>Tylenchomorpha</taxon>
        <taxon>Tylenchoidea</taxon>
        <taxon>Meloidogynidae</taxon>
        <taxon>Meloidogyninae</taxon>
        <taxon>Meloidogyne</taxon>
    </lineage>
</organism>
<keyword evidence="2" id="KW-1185">Reference proteome</keyword>